<dbReference type="Proteomes" id="UP001150925">
    <property type="component" value="Unassembled WGS sequence"/>
</dbReference>
<feature type="region of interest" description="Disordered" evidence="1">
    <location>
        <begin position="362"/>
        <end position="399"/>
    </location>
</feature>
<organism evidence="2 3">
    <name type="scientific">Dispira parvispora</name>
    <dbReference type="NCBI Taxonomy" id="1520584"/>
    <lineage>
        <taxon>Eukaryota</taxon>
        <taxon>Fungi</taxon>
        <taxon>Fungi incertae sedis</taxon>
        <taxon>Zoopagomycota</taxon>
        <taxon>Kickxellomycotina</taxon>
        <taxon>Dimargaritomycetes</taxon>
        <taxon>Dimargaritales</taxon>
        <taxon>Dimargaritaceae</taxon>
        <taxon>Dispira</taxon>
    </lineage>
</organism>
<name>A0A9W8AKX1_9FUNG</name>
<sequence>MINLLENVPLYFTEELLRSWLPKPYQRRIITAGAVEVTNLFLDRLLLLLTQQMVGGSLDFKDLRAATFILMGSSAFVDAMLKTADMLVAQSLTSTMVMGIGPCAPPSMIPALVRPTRSSTFSTRSDYDPARSTLYHPVSAESVFTQLRALCLKYLAVSQRRKNKSLNFAMANHESRSTLGKPSLTPLTAQYATSLLRSVGRHLWSRIGQSISAASLPEILESHPHLLPYLSTVSREDVLDAGMVMAHLSLDPDLSYAWQEILKSPVAHRAFLILRESSELNVLTRSSSMLSCTSRSSRYHSDLPKRKSRSDASRDVLVGHRPSIRSQRPHSVLNVLTKIGQAMPFGKRRASTIFLPQREPVVLTKPDPHRNPVRNRSPSPVYTDMTECSRTPSSLLSSNDTEILPAPRTALEQFHALVDATRMNTFSSSKTLV</sequence>
<feature type="compositionally biased region" description="Polar residues" evidence="1">
    <location>
        <begin position="374"/>
        <end position="399"/>
    </location>
</feature>
<protein>
    <submittedName>
        <fullName evidence="2">Uncharacterized protein</fullName>
    </submittedName>
</protein>
<dbReference type="EMBL" id="JANBPY010001458">
    <property type="protein sequence ID" value="KAJ1959962.1"/>
    <property type="molecule type" value="Genomic_DNA"/>
</dbReference>
<feature type="region of interest" description="Disordered" evidence="1">
    <location>
        <begin position="294"/>
        <end position="314"/>
    </location>
</feature>
<gene>
    <name evidence="2" type="ORF">IWQ62_004408</name>
</gene>
<keyword evidence="3" id="KW-1185">Reference proteome</keyword>
<evidence type="ECO:0000313" key="2">
    <source>
        <dbReference type="EMBL" id="KAJ1959962.1"/>
    </source>
</evidence>
<comment type="caution">
    <text evidence="2">The sequence shown here is derived from an EMBL/GenBank/DDBJ whole genome shotgun (WGS) entry which is preliminary data.</text>
</comment>
<accession>A0A9W8AKX1</accession>
<proteinExistence type="predicted"/>
<evidence type="ECO:0000256" key="1">
    <source>
        <dbReference type="SAM" id="MobiDB-lite"/>
    </source>
</evidence>
<reference evidence="2" key="1">
    <citation type="submission" date="2022-07" db="EMBL/GenBank/DDBJ databases">
        <title>Phylogenomic reconstructions and comparative analyses of Kickxellomycotina fungi.</title>
        <authorList>
            <person name="Reynolds N.K."/>
            <person name="Stajich J.E."/>
            <person name="Barry K."/>
            <person name="Grigoriev I.V."/>
            <person name="Crous P."/>
            <person name="Smith M.E."/>
        </authorList>
    </citation>
    <scope>NUCLEOTIDE SEQUENCE</scope>
    <source>
        <strain evidence="2">RSA 1196</strain>
    </source>
</reference>
<dbReference type="OrthoDB" id="5632598at2759"/>
<feature type="compositionally biased region" description="Basic and acidic residues" evidence="1">
    <location>
        <begin position="299"/>
        <end position="314"/>
    </location>
</feature>
<evidence type="ECO:0000313" key="3">
    <source>
        <dbReference type="Proteomes" id="UP001150925"/>
    </source>
</evidence>
<dbReference type="AlphaFoldDB" id="A0A9W8AKX1"/>